<evidence type="ECO:0000313" key="3">
    <source>
        <dbReference type="EMBL" id="GJN08461.1"/>
    </source>
</evidence>
<dbReference type="GO" id="GO:0016020">
    <property type="term" value="C:membrane"/>
    <property type="evidence" value="ECO:0007669"/>
    <property type="project" value="UniProtKB-SubCell"/>
</dbReference>
<keyword evidence="4" id="KW-1185">Reference proteome</keyword>
<evidence type="ECO:0000256" key="1">
    <source>
        <dbReference type="ARBA" id="ARBA00023303"/>
    </source>
</evidence>
<protein>
    <recommendedName>
        <fullName evidence="5">Ion transport domain-containing protein</fullName>
    </recommendedName>
</protein>
<keyword evidence="1" id="KW-0407">Ion channel</keyword>
<evidence type="ECO:0008006" key="5">
    <source>
        <dbReference type="Google" id="ProtNLM"/>
    </source>
</evidence>
<keyword evidence="2" id="KW-0472">Membrane</keyword>
<gene>
    <name evidence="3" type="primary">ga26382</name>
    <name evidence="3" type="ORF">PR202_ga26382</name>
</gene>
<reference evidence="3" key="1">
    <citation type="journal article" date="2018" name="DNA Res.">
        <title>Multiple hybrid de novo genome assembly of finger millet, an orphan allotetraploid crop.</title>
        <authorList>
            <person name="Hatakeyama M."/>
            <person name="Aluri S."/>
            <person name="Balachadran M.T."/>
            <person name="Sivarajan S.R."/>
            <person name="Patrignani A."/>
            <person name="Gruter S."/>
            <person name="Poveda L."/>
            <person name="Shimizu-Inatsugi R."/>
            <person name="Baeten J."/>
            <person name="Francoijs K.J."/>
            <person name="Nataraja K.N."/>
            <person name="Reddy Y.A.N."/>
            <person name="Phadnis S."/>
            <person name="Ravikumar R.L."/>
            <person name="Schlapbach R."/>
            <person name="Sreeman S.M."/>
            <person name="Shimizu K.K."/>
        </authorList>
    </citation>
    <scope>NUCLEOTIDE SEQUENCE</scope>
</reference>
<proteinExistence type="predicted"/>
<reference evidence="3" key="2">
    <citation type="submission" date="2021-12" db="EMBL/GenBank/DDBJ databases">
        <title>Resequencing data analysis of finger millet.</title>
        <authorList>
            <person name="Hatakeyama M."/>
            <person name="Aluri S."/>
            <person name="Balachadran M.T."/>
            <person name="Sivarajan S.R."/>
            <person name="Poveda L."/>
            <person name="Shimizu-Inatsugi R."/>
            <person name="Schlapbach R."/>
            <person name="Sreeman S.M."/>
            <person name="Shimizu K.K."/>
        </authorList>
    </citation>
    <scope>NUCLEOTIDE SEQUENCE</scope>
</reference>
<dbReference type="Proteomes" id="UP001054889">
    <property type="component" value="Unassembled WGS sequence"/>
</dbReference>
<evidence type="ECO:0000256" key="2">
    <source>
        <dbReference type="SAM" id="Phobius"/>
    </source>
</evidence>
<feature type="transmembrane region" description="Helical" evidence="2">
    <location>
        <begin position="43"/>
        <end position="62"/>
    </location>
</feature>
<feature type="transmembrane region" description="Helical" evidence="2">
    <location>
        <begin position="12"/>
        <end position="31"/>
    </location>
</feature>
<keyword evidence="1" id="KW-0813">Transport</keyword>
<dbReference type="SUPFAM" id="SSF81324">
    <property type="entry name" value="Voltage-gated potassium channels"/>
    <property type="match status" value="1"/>
</dbReference>
<accession>A0AAV5DDL2</accession>
<name>A0AAV5DDL2_ELECO</name>
<dbReference type="GO" id="GO:0034220">
    <property type="term" value="P:monoatomic ion transmembrane transport"/>
    <property type="evidence" value="ECO:0007669"/>
    <property type="project" value="UniProtKB-KW"/>
</dbReference>
<sequence>MLIATRYFKTYFIMDFFALLPLPQIVVWRYLNNSNGADVLSTINALFWVVLVQYIPRLLRIIPVTRDLKRTAGVFIETAWSGAAYYLLWFMLAGHVSASFTIPYHISVVVSMSFAQWEPEHNRIYFEFSVICEISPEILPLSSRHYLDLGTRIMVCVCVCVCVCERERERESGIVTFGLNCV</sequence>
<dbReference type="AlphaFoldDB" id="A0AAV5DDL2"/>
<evidence type="ECO:0000313" key="4">
    <source>
        <dbReference type="Proteomes" id="UP001054889"/>
    </source>
</evidence>
<keyword evidence="2" id="KW-0812">Transmembrane</keyword>
<dbReference type="PANTHER" id="PTHR45651">
    <property type="entry name" value="CYCLIC NUCLEOTIDE-GATED ION CHANNEL 15-RELATED-RELATED"/>
    <property type="match status" value="1"/>
</dbReference>
<keyword evidence="2" id="KW-1133">Transmembrane helix</keyword>
<organism evidence="3 4">
    <name type="scientific">Eleusine coracana subsp. coracana</name>
    <dbReference type="NCBI Taxonomy" id="191504"/>
    <lineage>
        <taxon>Eukaryota</taxon>
        <taxon>Viridiplantae</taxon>
        <taxon>Streptophyta</taxon>
        <taxon>Embryophyta</taxon>
        <taxon>Tracheophyta</taxon>
        <taxon>Spermatophyta</taxon>
        <taxon>Magnoliopsida</taxon>
        <taxon>Liliopsida</taxon>
        <taxon>Poales</taxon>
        <taxon>Poaceae</taxon>
        <taxon>PACMAD clade</taxon>
        <taxon>Chloridoideae</taxon>
        <taxon>Cynodonteae</taxon>
        <taxon>Eleusininae</taxon>
        <taxon>Eleusine</taxon>
    </lineage>
</organism>
<comment type="caution">
    <text evidence="3">The sequence shown here is derived from an EMBL/GenBank/DDBJ whole genome shotgun (WGS) entry which is preliminary data.</text>
</comment>
<dbReference type="EMBL" id="BQKI01000015">
    <property type="protein sequence ID" value="GJN08461.1"/>
    <property type="molecule type" value="Genomic_DNA"/>
</dbReference>
<keyword evidence="1" id="KW-0406">Ion transport</keyword>
<feature type="transmembrane region" description="Helical" evidence="2">
    <location>
        <begin position="83"/>
        <end position="106"/>
    </location>
</feature>
<dbReference type="PANTHER" id="PTHR45651:SF52">
    <property type="entry name" value="CYCLIC NUCLEOTIDE-GATED ION CHANNEL 5-RELATED"/>
    <property type="match status" value="1"/>
</dbReference>